<evidence type="ECO:0000256" key="7">
    <source>
        <dbReference type="SAM" id="Phobius"/>
    </source>
</evidence>
<feature type="transmembrane region" description="Helical" evidence="7">
    <location>
        <begin position="47"/>
        <end position="67"/>
    </location>
</feature>
<dbReference type="PANTHER" id="PTHR32196:SF72">
    <property type="entry name" value="RIBOSE IMPORT PERMEASE PROTEIN RBSC"/>
    <property type="match status" value="1"/>
</dbReference>
<sequence>MTNSDVTVAGTGTTAGPGPGPAPDTKPPVQDMPRSVSILVFFRDRGIFVLWGLLIVVFAIWCSPYFFKVDNALLVANAAALTALFAAGVGIGIMTGVLDLSLPGTAAVSSCVCGWILTHGHATWLGLAAGLATGVVVGVFNGLITIRGFNPIIVTIGTLSVLSGLAAVIAGGYTFPGLTQLEFMGTHRYFQVGTSFSGIPAPVFIVAAVFIVGTIFLTRTRDGIRLMAVGGNAEAVRRAGIHATRYTVLGFVISGLLAALGGLVSTAVVTEASPSASPAIIFNALTAVALAGVALTGGRGSLPRVLVGALILATISNGLTIRGIQPYWATVCTGALLLGSLALERVIQSSVSERLMAANLSVHQKKV</sequence>
<feature type="transmembrane region" description="Helical" evidence="7">
    <location>
        <begin position="195"/>
        <end position="217"/>
    </location>
</feature>
<evidence type="ECO:0000256" key="3">
    <source>
        <dbReference type="ARBA" id="ARBA00022692"/>
    </source>
</evidence>
<feature type="transmembrane region" description="Helical" evidence="7">
    <location>
        <begin position="73"/>
        <end position="93"/>
    </location>
</feature>
<keyword evidence="9" id="KW-1185">Reference proteome</keyword>
<dbReference type="InterPro" id="IPR001851">
    <property type="entry name" value="ABC_transp_permease"/>
</dbReference>
<organism evidence="8 9">
    <name type="scientific">Nocardioides panacihumi</name>
    <dbReference type="NCBI Taxonomy" id="400774"/>
    <lineage>
        <taxon>Bacteria</taxon>
        <taxon>Bacillati</taxon>
        <taxon>Actinomycetota</taxon>
        <taxon>Actinomycetes</taxon>
        <taxon>Propionibacteriales</taxon>
        <taxon>Nocardioidaceae</taxon>
        <taxon>Nocardioides</taxon>
    </lineage>
</organism>
<dbReference type="PANTHER" id="PTHR32196">
    <property type="entry name" value="ABC TRANSPORTER PERMEASE PROTEIN YPHD-RELATED-RELATED"/>
    <property type="match status" value="1"/>
</dbReference>
<proteinExistence type="predicted"/>
<feature type="transmembrane region" description="Helical" evidence="7">
    <location>
        <begin position="275"/>
        <end position="295"/>
    </location>
</feature>
<evidence type="ECO:0000256" key="5">
    <source>
        <dbReference type="ARBA" id="ARBA00023136"/>
    </source>
</evidence>
<feature type="region of interest" description="Disordered" evidence="6">
    <location>
        <begin position="1"/>
        <end position="29"/>
    </location>
</feature>
<comment type="subcellular location">
    <subcellularLocation>
        <location evidence="1">Cell membrane</location>
        <topology evidence="1">Multi-pass membrane protein</topology>
    </subcellularLocation>
</comment>
<feature type="transmembrane region" description="Helical" evidence="7">
    <location>
        <begin position="246"/>
        <end position="269"/>
    </location>
</feature>
<dbReference type="CDD" id="cd06579">
    <property type="entry name" value="TM_PBP1_transp_AraH_like"/>
    <property type="match status" value="1"/>
</dbReference>
<keyword evidence="2" id="KW-1003">Cell membrane</keyword>
<evidence type="ECO:0000313" key="9">
    <source>
        <dbReference type="Proteomes" id="UP001500571"/>
    </source>
</evidence>
<accession>A0ABN2QAF6</accession>
<evidence type="ECO:0000256" key="1">
    <source>
        <dbReference type="ARBA" id="ARBA00004651"/>
    </source>
</evidence>
<comment type="caution">
    <text evidence="8">The sequence shown here is derived from an EMBL/GenBank/DDBJ whole genome shotgun (WGS) entry which is preliminary data.</text>
</comment>
<keyword evidence="4 7" id="KW-1133">Transmembrane helix</keyword>
<protein>
    <submittedName>
        <fullName evidence="8">ABC transporter permease</fullName>
    </submittedName>
</protein>
<dbReference type="EMBL" id="BAAAPB010000001">
    <property type="protein sequence ID" value="GAA1947657.1"/>
    <property type="molecule type" value="Genomic_DNA"/>
</dbReference>
<keyword evidence="5 7" id="KW-0472">Membrane</keyword>
<gene>
    <name evidence="8" type="ORF">GCM10009798_03470</name>
</gene>
<name>A0ABN2QAF6_9ACTN</name>
<dbReference type="Pfam" id="PF02653">
    <property type="entry name" value="BPD_transp_2"/>
    <property type="match status" value="1"/>
</dbReference>
<evidence type="ECO:0000256" key="6">
    <source>
        <dbReference type="SAM" id="MobiDB-lite"/>
    </source>
</evidence>
<evidence type="ECO:0000256" key="2">
    <source>
        <dbReference type="ARBA" id="ARBA00022475"/>
    </source>
</evidence>
<evidence type="ECO:0000256" key="4">
    <source>
        <dbReference type="ARBA" id="ARBA00022989"/>
    </source>
</evidence>
<evidence type="ECO:0000313" key="8">
    <source>
        <dbReference type="EMBL" id="GAA1947657.1"/>
    </source>
</evidence>
<dbReference type="RefSeq" id="WP_344041779.1">
    <property type="nucleotide sequence ID" value="NZ_BAAAPB010000001.1"/>
</dbReference>
<feature type="transmembrane region" description="Helical" evidence="7">
    <location>
        <begin position="124"/>
        <end position="144"/>
    </location>
</feature>
<keyword evidence="3 7" id="KW-0812">Transmembrane</keyword>
<feature type="transmembrane region" description="Helical" evidence="7">
    <location>
        <begin position="151"/>
        <end position="175"/>
    </location>
</feature>
<feature type="compositionally biased region" description="Low complexity" evidence="6">
    <location>
        <begin position="1"/>
        <end position="16"/>
    </location>
</feature>
<dbReference type="Proteomes" id="UP001500571">
    <property type="component" value="Unassembled WGS sequence"/>
</dbReference>
<feature type="transmembrane region" description="Helical" evidence="7">
    <location>
        <begin position="302"/>
        <end position="321"/>
    </location>
</feature>
<reference evidence="8 9" key="1">
    <citation type="journal article" date="2019" name="Int. J. Syst. Evol. Microbiol.">
        <title>The Global Catalogue of Microorganisms (GCM) 10K type strain sequencing project: providing services to taxonomists for standard genome sequencing and annotation.</title>
        <authorList>
            <consortium name="The Broad Institute Genomics Platform"/>
            <consortium name="The Broad Institute Genome Sequencing Center for Infectious Disease"/>
            <person name="Wu L."/>
            <person name="Ma J."/>
        </authorList>
    </citation>
    <scope>NUCLEOTIDE SEQUENCE [LARGE SCALE GENOMIC DNA]</scope>
    <source>
        <strain evidence="8 9">JCM 15309</strain>
    </source>
</reference>